<reference evidence="2" key="1">
    <citation type="submission" date="2022-11" db="UniProtKB">
        <authorList>
            <consortium name="WormBaseParasite"/>
        </authorList>
    </citation>
    <scope>IDENTIFICATION</scope>
</reference>
<sequence length="188" mass="21736">MDNSGNTFDLFIATSKIKLKSNKVHFDTRIRIRCVKNDTDRGLITPEAEKLYNNFADEIRKYCDFQRAQNPELTIEALQEEAFEKLNPIILSNPSTPKVLAEKLRNFSSALDLLCNPKNGCYQNIPVNEINPKTGKSKCCRFYQKAVSLSELKDTTWHAKLQRDLSKANAFKYRDCQILKWSNCNLFF</sequence>
<name>A0A914QEG8_9BILA</name>
<evidence type="ECO:0000313" key="2">
    <source>
        <dbReference type="WBParaSite" id="PDA_v2.g30081.t1"/>
    </source>
</evidence>
<accession>A0A914QEG8</accession>
<organism evidence="1 2">
    <name type="scientific">Panagrolaimus davidi</name>
    <dbReference type="NCBI Taxonomy" id="227884"/>
    <lineage>
        <taxon>Eukaryota</taxon>
        <taxon>Metazoa</taxon>
        <taxon>Ecdysozoa</taxon>
        <taxon>Nematoda</taxon>
        <taxon>Chromadorea</taxon>
        <taxon>Rhabditida</taxon>
        <taxon>Tylenchina</taxon>
        <taxon>Panagrolaimomorpha</taxon>
        <taxon>Panagrolaimoidea</taxon>
        <taxon>Panagrolaimidae</taxon>
        <taxon>Panagrolaimus</taxon>
    </lineage>
</organism>
<keyword evidence="1" id="KW-1185">Reference proteome</keyword>
<dbReference type="WBParaSite" id="PDA_v2.g30081.t1">
    <property type="protein sequence ID" value="PDA_v2.g30081.t1"/>
    <property type="gene ID" value="PDA_v2.g30081"/>
</dbReference>
<proteinExistence type="predicted"/>
<evidence type="ECO:0000313" key="1">
    <source>
        <dbReference type="Proteomes" id="UP000887578"/>
    </source>
</evidence>
<dbReference type="Proteomes" id="UP000887578">
    <property type="component" value="Unplaced"/>
</dbReference>
<dbReference type="AlphaFoldDB" id="A0A914QEG8"/>
<protein>
    <submittedName>
        <fullName evidence="2">Uncharacterized protein</fullName>
    </submittedName>
</protein>